<dbReference type="Gene3D" id="3.10.129.10">
    <property type="entry name" value="Hotdog Thioesterase"/>
    <property type="match status" value="1"/>
</dbReference>
<evidence type="ECO:0000256" key="22">
    <source>
        <dbReference type="ARBA" id="ARBA00047588"/>
    </source>
</evidence>
<comment type="catalytic activity">
    <reaction evidence="26">
        <text>tetradecanoyl-CoA + H2O = tetradecanoate + CoA + H(+)</text>
        <dbReference type="Rhea" id="RHEA:40119"/>
        <dbReference type="ChEBI" id="CHEBI:15377"/>
        <dbReference type="ChEBI" id="CHEBI:15378"/>
        <dbReference type="ChEBI" id="CHEBI:30807"/>
        <dbReference type="ChEBI" id="CHEBI:57287"/>
        <dbReference type="ChEBI" id="CHEBI:57385"/>
    </reaction>
    <physiologicalReaction direction="left-to-right" evidence="26">
        <dbReference type="Rhea" id="RHEA:40120"/>
    </physiologicalReaction>
</comment>
<comment type="catalytic activity">
    <reaction evidence="23">
        <text>hexadecanoyl-CoA + H2O = hexadecanoate + CoA + H(+)</text>
        <dbReference type="Rhea" id="RHEA:16645"/>
        <dbReference type="ChEBI" id="CHEBI:7896"/>
        <dbReference type="ChEBI" id="CHEBI:15377"/>
        <dbReference type="ChEBI" id="CHEBI:15378"/>
        <dbReference type="ChEBI" id="CHEBI:57287"/>
        <dbReference type="ChEBI" id="CHEBI:57379"/>
        <dbReference type="EC" id="3.1.2.2"/>
    </reaction>
    <physiologicalReaction direction="left-to-right" evidence="23">
        <dbReference type="Rhea" id="RHEA:16646"/>
    </physiologicalReaction>
</comment>
<dbReference type="GO" id="GO:0005743">
    <property type="term" value="C:mitochondrial inner membrane"/>
    <property type="evidence" value="ECO:0007669"/>
    <property type="project" value="UniProtKB-SubCell"/>
</dbReference>
<comment type="catalytic activity">
    <reaction evidence="17">
        <text>(9Z)-octadecenoyl-CoA + H2O = (9Z)-octadecenoate + CoA + H(+)</text>
        <dbReference type="Rhea" id="RHEA:40139"/>
        <dbReference type="ChEBI" id="CHEBI:15377"/>
        <dbReference type="ChEBI" id="CHEBI:15378"/>
        <dbReference type="ChEBI" id="CHEBI:30823"/>
        <dbReference type="ChEBI" id="CHEBI:57287"/>
        <dbReference type="ChEBI" id="CHEBI:57387"/>
    </reaction>
    <physiologicalReaction direction="left-to-right" evidence="17">
        <dbReference type="Rhea" id="RHEA:40140"/>
    </physiologicalReaction>
</comment>
<keyword evidence="9" id="KW-0378">Hydrolase</keyword>
<dbReference type="EMBL" id="MDYQ01000033">
    <property type="protein sequence ID" value="PRP86242.1"/>
    <property type="molecule type" value="Genomic_DNA"/>
</dbReference>
<evidence type="ECO:0000256" key="8">
    <source>
        <dbReference type="ARBA" id="ARBA00022792"/>
    </source>
</evidence>
<evidence type="ECO:0000256" key="4">
    <source>
        <dbReference type="ARBA" id="ARBA00004637"/>
    </source>
</evidence>
<dbReference type="InterPro" id="IPR006683">
    <property type="entry name" value="Thioestr_dom"/>
</dbReference>
<evidence type="ECO:0000256" key="16">
    <source>
        <dbReference type="ARBA" id="ARBA00035852"/>
    </source>
</evidence>
<dbReference type="Pfam" id="PF03061">
    <property type="entry name" value="4HBT"/>
    <property type="match status" value="1"/>
</dbReference>
<comment type="catalytic activity">
    <reaction evidence="16">
        <text>(5Z,8Z,11Z,14Z)-eicosatetraenoyl-CoA + H2O = (5Z,8Z,11Z,14Z)-eicosatetraenoate + CoA + H(+)</text>
        <dbReference type="Rhea" id="RHEA:40151"/>
        <dbReference type="ChEBI" id="CHEBI:15377"/>
        <dbReference type="ChEBI" id="CHEBI:15378"/>
        <dbReference type="ChEBI" id="CHEBI:32395"/>
        <dbReference type="ChEBI" id="CHEBI:57287"/>
        <dbReference type="ChEBI" id="CHEBI:57368"/>
    </reaction>
    <physiologicalReaction direction="left-to-right" evidence="16">
        <dbReference type="Rhea" id="RHEA:40152"/>
    </physiologicalReaction>
</comment>
<dbReference type="Proteomes" id="UP000241769">
    <property type="component" value="Unassembled WGS sequence"/>
</dbReference>
<name>A0A2P6NQL2_9EUKA</name>
<organism evidence="28 29">
    <name type="scientific">Planoprotostelium fungivorum</name>
    <dbReference type="NCBI Taxonomy" id="1890364"/>
    <lineage>
        <taxon>Eukaryota</taxon>
        <taxon>Amoebozoa</taxon>
        <taxon>Evosea</taxon>
        <taxon>Variosea</taxon>
        <taxon>Cavosteliida</taxon>
        <taxon>Cavosteliaceae</taxon>
        <taxon>Planoprotostelium</taxon>
    </lineage>
</organism>
<dbReference type="CDD" id="cd03443">
    <property type="entry name" value="PaaI_thioesterase"/>
    <property type="match status" value="1"/>
</dbReference>
<evidence type="ECO:0000256" key="7">
    <source>
        <dbReference type="ARBA" id="ARBA00022703"/>
    </source>
</evidence>
<evidence type="ECO:0000256" key="13">
    <source>
        <dbReference type="ARBA" id="ARBA00023128"/>
    </source>
</evidence>
<evidence type="ECO:0000256" key="24">
    <source>
        <dbReference type="ARBA" id="ARBA00047969"/>
    </source>
</evidence>
<evidence type="ECO:0000256" key="26">
    <source>
        <dbReference type="ARBA" id="ARBA00048180"/>
    </source>
</evidence>
<evidence type="ECO:0000256" key="17">
    <source>
        <dbReference type="ARBA" id="ARBA00037002"/>
    </source>
</evidence>
<keyword evidence="5" id="KW-1003">Cell membrane</keyword>
<gene>
    <name evidence="28" type="ORF">PROFUN_05383</name>
</gene>
<dbReference type="GO" id="GO:0006631">
    <property type="term" value="P:fatty acid metabolic process"/>
    <property type="evidence" value="ECO:0007669"/>
    <property type="project" value="UniProtKB-KW"/>
</dbReference>
<keyword evidence="15" id="KW-0966">Cell projection</keyword>
<keyword evidence="13" id="KW-0496">Mitochondrion</keyword>
<evidence type="ECO:0000256" key="15">
    <source>
        <dbReference type="ARBA" id="ARBA00023273"/>
    </source>
</evidence>
<keyword evidence="6" id="KW-0963">Cytoplasm</keyword>
<evidence type="ECO:0000256" key="23">
    <source>
        <dbReference type="ARBA" id="ARBA00047734"/>
    </source>
</evidence>
<evidence type="ECO:0000256" key="14">
    <source>
        <dbReference type="ARBA" id="ARBA00023136"/>
    </source>
</evidence>
<comment type="caution">
    <text evidence="28">The sequence shown here is derived from an EMBL/GenBank/DDBJ whole genome shotgun (WGS) entry which is preliminary data.</text>
</comment>
<dbReference type="STRING" id="1890364.A0A2P6NQL2"/>
<dbReference type="PANTHER" id="PTHR12418:SF19">
    <property type="entry name" value="ACYL-COENZYME A THIOESTERASE THEM4"/>
    <property type="match status" value="1"/>
</dbReference>
<evidence type="ECO:0000256" key="1">
    <source>
        <dbReference type="ARBA" id="ARBA00004496"/>
    </source>
</evidence>
<comment type="catalytic activity">
    <reaction evidence="22">
        <text>octanoyl-CoA + H2O = octanoate + CoA + H(+)</text>
        <dbReference type="Rhea" id="RHEA:30143"/>
        <dbReference type="ChEBI" id="CHEBI:15377"/>
        <dbReference type="ChEBI" id="CHEBI:15378"/>
        <dbReference type="ChEBI" id="CHEBI:25646"/>
        <dbReference type="ChEBI" id="CHEBI:57287"/>
        <dbReference type="ChEBI" id="CHEBI:57386"/>
    </reaction>
    <physiologicalReaction direction="left-to-right" evidence="22">
        <dbReference type="Rhea" id="RHEA:30144"/>
    </physiologicalReaction>
</comment>
<dbReference type="GO" id="GO:0016787">
    <property type="term" value="F:hydrolase activity"/>
    <property type="evidence" value="ECO:0007669"/>
    <property type="project" value="UniProtKB-KW"/>
</dbReference>
<dbReference type="SUPFAM" id="SSF54637">
    <property type="entry name" value="Thioesterase/thiol ester dehydrase-isomerase"/>
    <property type="match status" value="1"/>
</dbReference>
<keyword evidence="14" id="KW-0472">Membrane</keyword>
<feature type="domain" description="Thioesterase" evidence="27">
    <location>
        <begin position="85"/>
        <end position="141"/>
    </location>
</feature>
<protein>
    <recommendedName>
        <fullName evidence="20">Acyl-coenzyme A thioesterase THEM4</fullName>
        <ecNumber evidence="19">3.1.2.2</ecNumber>
    </recommendedName>
    <alternativeName>
        <fullName evidence="21">Thioesterase superfamily member 4</fullName>
    </alternativeName>
</protein>
<reference evidence="28 29" key="1">
    <citation type="journal article" date="2018" name="Genome Biol. Evol.">
        <title>Multiple Roots of Fruiting Body Formation in Amoebozoa.</title>
        <authorList>
            <person name="Hillmann F."/>
            <person name="Forbes G."/>
            <person name="Novohradska S."/>
            <person name="Ferling I."/>
            <person name="Riege K."/>
            <person name="Groth M."/>
            <person name="Westermann M."/>
            <person name="Marz M."/>
            <person name="Spaller T."/>
            <person name="Winckler T."/>
            <person name="Schaap P."/>
            <person name="Glockner G."/>
        </authorList>
    </citation>
    <scope>NUCLEOTIDE SEQUENCE [LARGE SCALE GENOMIC DNA]</scope>
    <source>
        <strain evidence="28 29">Jena</strain>
    </source>
</reference>
<evidence type="ECO:0000256" key="25">
    <source>
        <dbReference type="ARBA" id="ARBA00048074"/>
    </source>
</evidence>
<evidence type="ECO:0000256" key="21">
    <source>
        <dbReference type="ARBA" id="ARBA00043210"/>
    </source>
</evidence>
<dbReference type="InParanoid" id="A0A2P6NQL2"/>
<evidence type="ECO:0000256" key="18">
    <source>
        <dbReference type="ARBA" id="ARBA00038456"/>
    </source>
</evidence>
<evidence type="ECO:0000256" key="19">
    <source>
        <dbReference type="ARBA" id="ARBA00038848"/>
    </source>
</evidence>
<keyword evidence="10" id="KW-0276">Fatty acid metabolism</keyword>
<evidence type="ECO:0000256" key="2">
    <source>
        <dbReference type="ARBA" id="ARBA00004569"/>
    </source>
</evidence>
<dbReference type="AlphaFoldDB" id="A0A2P6NQL2"/>
<evidence type="ECO:0000256" key="11">
    <source>
        <dbReference type="ARBA" id="ARBA00022946"/>
    </source>
</evidence>
<evidence type="ECO:0000256" key="3">
    <source>
        <dbReference type="ARBA" id="ARBA00004632"/>
    </source>
</evidence>
<sequence>MAEEPTWLKTLETAEGLTDGLLMDIFFNNTLREEGCLSTVLIKAQSERLECQSDLPRISPDEDNDVLPCTHFVFGVEEKLMGRPGFLHGGVIASLLDEVTGYCTPDGKYSYVTAQLDIKFIQRIPVPSLVYARGWVKKMEGRKKWAVGVLGDGNGKMYARAEALFIDLMPKL</sequence>
<evidence type="ECO:0000313" key="29">
    <source>
        <dbReference type="Proteomes" id="UP000241769"/>
    </source>
</evidence>
<comment type="similarity">
    <text evidence="18">Belongs to the THEM4/THEM5 thioesterase family.</text>
</comment>
<evidence type="ECO:0000256" key="20">
    <source>
        <dbReference type="ARBA" id="ARBA00040123"/>
    </source>
</evidence>
<comment type="catalytic activity">
    <reaction evidence="24">
        <text>decanoyl-CoA + H2O = decanoate + CoA + H(+)</text>
        <dbReference type="Rhea" id="RHEA:40059"/>
        <dbReference type="ChEBI" id="CHEBI:15377"/>
        <dbReference type="ChEBI" id="CHEBI:15378"/>
        <dbReference type="ChEBI" id="CHEBI:27689"/>
        <dbReference type="ChEBI" id="CHEBI:57287"/>
        <dbReference type="ChEBI" id="CHEBI:61430"/>
    </reaction>
    <physiologicalReaction direction="left-to-right" evidence="24">
        <dbReference type="Rhea" id="RHEA:40060"/>
    </physiologicalReaction>
</comment>
<proteinExistence type="inferred from homology"/>
<evidence type="ECO:0000256" key="6">
    <source>
        <dbReference type="ARBA" id="ARBA00022490"/>
    </source>
</evidence>
<dbReference type="PANTHER" id="PTHR12418">
    <property type="entry name" value="ACYL-COENZYME A THIOESTERASE THEM4"/>
    <property type="match status" value="1"/>
</dbReference>
<dbReference type="OrthoDB" id="506431at2759"/>
<accession>A0A2P6NQL2</accession>
<comment type="catalytic activity">
    <reaction evidence="25">
        <text>dodecanoyl-CoA + H2O = dodecanoate + CoA + H(+)</text>
        <dbReference type="Rhea" id="RHEA:30135"/>
        <dbReference type="ChEBI" id="CHEBI:15377"/>
        <dbReference type="ChEBI" id="CHEBI:15378"/>
        <dbReference type="ChEBI" id="CHEBI:18262"/>
        <dbReference type="ChEBI" id="CHEBI:57287"/>
        <dbReference type="ChEBI" id="CHEBI:57375"/>
    </reaction>
    <physiologicalReaction direction="left-to-right" evidence="25">
        <dbReference type="Rhea" id="RHEA:30136"/>
    </physiologicalReaction>
</comment>
<evidence type="ECO:0000256" key="12">
    <source>
        <dbReference type="ARBA" id="ARBA00023098"/>
    </source>
</evidence>
<evidence type="ECO:0000256" key="5">
    <source>
        <dbReference type="ARBA" id="ARBA00022475"/>
    </source>
</evidence>
<dbReference type="InterPro" id="IPR029069">
    <property type="entry name" value="HotDog_dom_sf"/>
</dbReference>
<keyword evidence="8" id="KW-0999">Mitochondrion inner membrane</keyword>
<keyword evidence="29" id="KW-1185">Reference proteome</keyword>
<dbReference type="EC" id="3.1.2.2" evidence="19"/>
<evidence type="ECO:0000313" key="28">
    <source>
        <dbReference type="EMBL" id="PRP86242.1"/>
    </source>
</evidence>
<keyword evidence="12" id="KW-0443">Lipid metabolism</keyword>
<dbReference type="GO" id="GO:0032587">
    <property type="term" value="C:ruffle membrane"/>
    <property type="evidence" value="ECO:0007669"/>
    <property type="project" value="UniProtKB-SubCell"/>
</dbReference>
<comment type="subcellular location">
    <subcellularLocation>
        <location evidence="3">Cell projection</location>
        <location evidence="3">Ruffle membrane</location>
    </subcellularLocation>
    <subcellularLocation>
        <location evidence="1">Cytoplasm</location>
    </subcellularLocation>
    <subcellularLocation>
        <location evidence="4">Mitochondrion inner membrane</location>
        <topology evidence="4">Peripheral membrane protein</topology>
    </subcellularLocation>
    <subcellularLocation>
        <location evidence="2">Mitochondrion intermembrane space</location>
    </subcellularLocation>
</comment>
<dbReference type="GO" id="GO:0005758">
    <property type="term" value="C:mitochondrial intermembrane space"/>
    <property type="evidence" value="ECO:0007669"/>
    <property type="project" value="UniProtKB-SubCell"/>
</dbReference>
<keyword evidence="7" id="KW-0053">Apoptosis</keyword>
<keyword evidence="11" id="KW-0809">Transit peptide</keyword>
<dbReference type="InterPro" id="IPR052365">
    <property type="entry name" value="THEM4/THEM5_acyl-CoA_thioest"/>
</dbReference>
<evidence type="ECO:0000256" key="9">
    <source>
        <dbReference type="ARBA" id="ARBA00022801"/>
    </source>
</evidence>
<evidence type="ECO:0000256" key="10">
    <source>
        <dbReference type="ARBA" id="ARBA00022832"/>
    </source>
</evidence>
<evidence type="ECO:0000259" key="27">
    <source>
        <dbReference type="Pfam" id="PF03061"/>
    </source>
</evidence>